<evidence type="ECO:0000313" key="2">
    <source>
        <dbReference type="EMBL" id="ORY40556.1"/>
    </source>
</evidence>
<keyword evidence="1" id="KW-0732">Signal</keyword>
<evidence type="ECO:0000313" key="3">
    <source>
        <dbReference type="Proteomes" id="UP000193642"/>
    </source>
</evidence>
<organism evidence="2 3">
    <name type="scientific">Rhizoclosmatium globosum</name>
    <dbReference type="NCBI Taxonomy" id="329046"/>
    <lineage>
        <taxon>Eukaryota</taxon>
        <taxon>Fungi</taxon>
        <taxon>Fungi incertae sedis</taxon>
        <taxon>Chytridiomycota</taxon>
        <taxon>Chytridiomycota incertae sedis</taxon>
        <taxon>Chytridiomycetes</taxon>
        <taxon>Chytridiales</taxon>
        <taxon>Chytriomycetaceae</taxon>
        <taxon>Rhizoclosmatium</taxon>
    </lineage>
</organism>
<sequence>MKILTSCMFSLVAASALLSTVFAATAVSDTSACGGIQLPTASFLSSVVVPIPSFRPTGGMNVQFYLYSKSLIQGQDFSLSCGRLASRPSLAAGQCVFTVDFTGCPTSIKVVTSAHLGDFVNKSTSQFDLTLVITGTFKSRLGICLEEISISTLAMALGLETVELEEQILPIVAPVVPLTTTSARVPGLQTTTSNGFQVPGATTTRIIVPVVTVTDGYGSVVTIPQTTTTAASTKVITVTDSIGKPYTTVVVLDSSAVTKVSGLVGLFGWVLFALV</sequence>
<feature type="chain" id="PRO_5013073306" evidence="1">
    <location>
        <begin position="24"/>
        <end position="275"/>
    </location>
</feature>
<name>A0A1Y2C0Q9_9FUNG</name>
<protein>
    <submittedName>
        <fullName evidence="2">Uncharacterized protein</fullName>
    </submittedName>
</protein>
<dbReference type="Proteomes" id="UP000193642">
    <property type="component" value="Unassembled WGS sequence"/>
</dbReference>
<reference evidence="2 3" key="1">
    <citation type="submission" date="2016-07" db="EMBL/GenBank/DDBJ databases">
        <title>Pervasive Adenine N6-methylation of Active Genes in Fungi.</title>
        <authorList>
            <consortium name="DOE Joint Genome Institute"/>
            <person name="Mondo S.J."/>
            <person name="Dannebaum R.O."/>
            <person name="Kuo R.C."/>
            <person name="Labutti K."/>
            <person name="Haridas S."/>
            <person name="Kuo A."/>
            <person name="Salamov A."/>
            <person name="Ahrendt S.R."/>
            <person name="Lipzen A."/>
            <person name="Sullivan W."/>
            <person name="Andreopoulos W.B."/>
            <person name="Clum A."/>
            <person name="Lindquist E."/>
            <person name="Daum C."/>
            <person name="Ramamoorthy G.K."/>
            <person name="Gryganskyi A."/>
            <person name="Culley D."/>
            <person name="Magnuson J.K."/>
            <person name="James T.Y."/>
            <person name="O'Malley M.A."/>
            <person name="Stajich J.E."/>
            <person name="Spatafora J.W."/>
            <person name="Visel A."/>
            <person name="Grigoriev I.V."/>
        </authorList>
    </citation>
    <scope>NUCLEOTIDE SEQUENCE [LARGE SCALE GENOMIC DNA]</scope>
    <source>
        <strain evidence="2 3">JEL800</strain>
    </source>
</reference>
<keyword evidence="3" id="KW-1185">Reference proteome</keyword>
<evidence type="ECO:0000256" key="1">
    <source>
        <dbReference type="SAM" id="SignalP"/>
    </source>
</evidence>
<proteinExistence type="predicted"/>
<dbReference type="AlphaFoldDB" id="A0A1Y2C0Q9"/>
<gene>
    <name evidence="2" type="ORF">BCR33DRAFT_740379</name>
</gene>
<dbReference type="EMBL" id="MCGO01000035">
    <property type="protein sequence ID" value="ORY40556.1"/>
    <property type="molecule type" value="Genomic_DNA"/>
</dbReference>
<comment type="caution">
    <text evidence="2">The sequence shown here is derived from an EMBL/GenBank/DDBJ whole genome shotgun (WGS) entry which is preliminary data.</text>
</comment>
<accession>A0A1Y2C0Q9</accession>
<feature type="signal peptide" evidence="1">
    <location>
        <begin position="1"/>
        <end position="23"/>
    </location>
</feature>